<feature type="compositionally biased region" description="Gly residues" evidence="1">
    <location>
        <begin position="159"/>
        <end position="172"/>
    </location>
</feature>
<dbReference type="AlphaFoldDB" id="A0AAD7JRB9"/>
<dbReference type="EMBL" id="JARJLG010000024">
    <property type="protein sequence ID" value="KAJ7770281.1"/>
    <property type="molecule type" value="Genomic_DNA"/>
</dbReference>
<accession>A0AAD7JRB9</accession>
<evidence type="ECO:0000256" key="1">
    <source>
        <dbReference type="SAM" id="MobiDB-lite"/>
    </source>
</evidence>
<feature type="region of interest" description="Disordered" evidence="1">
    <location>
        <begin position="254"/>
        <end position="273"/>
    </location>
</feature>
<name>A0AAD7JRB9_9AGAR</name>
<protein>
    <submittedName>
        <fullName evidence="2">Uncharacterized protein</fullName>
    </submittedName>
</protein>
<feature type="region of interest" description="Disordered" evidence="1">
    <location>
        <begin position="39"/>
        <end position="61"/>
    </location>
</feature>
<keyword evidence="3" id="KW-1185">Reference proteome</keyword>
<evidence type="ECO:0000313" key="2">
    <source>
        <dbReference type="EMBL" id="KAJ7770281.1"/>
    </source>
</evidence>
<proteinExistence type="predicted"/>
<feature type="compositionally biased region" description="Basic and acidic residues" evidence="1">
    <location>
        <begin position="39"/>
        <end position="49"/>
    </location>
</feature>
<gene>
    <name evidence="2" type="ORF">DFH07DRAFT_768793</name>
</gene>
<organism evidence="2 3">
    <name type="scientific">Mycena maculata</name>
    <dbReference type="NCBI Taxonomy" id="230809"/>
    <lineage>
        <taxon>Eukaryota</taxon>
        <taxon>Fungi</taxon>
        <taxon>Dikarya</taxon>
        <taxon>Basidiomycota</taxon>
        <taxon>Agaricomycotina</taxon>
        <taxon>Agaricomycetes</taxon>
        <taxon>Agaricomycetidae</taxon>
        <taxon>Agaricales</taxon>
        <taxon>Marasmiineae</taxon>
        <taxon>Mycenaceae</taxon>
        <taxon>Mycena</taxon>
    </lineage>
</organism>
<sequence>MHPRSNKPLGLLSPHQPHLCCGTASTHVAAVEEHSATLREHASECERTHGRTQQKGMGMATRSAKVARARGALTTVPPGRSMSVERTARMQMGVAARSAKVAGGVQHMGERHNVTRSAMGGSGAAADGGAEGMYMCIVGRACMTDGGGDGDGSSCTDGDSGGGGDGDSGGQQDGRTVQRQRAREENCVQSRAAQKTARITYLYLCNTHCVPDPNCHPASSAEPSVCFSADQIQGGMPTLPVLGGATAYEKNKRQQYRGPGVPPQEREVKAMTTREVGKVEVDTKRQGTVESSKTQGGAAVVVESRHAGGGQMGMVYYTDAKNSPRRPFT</sequence>
<evidence type="ECO:0000313" key="3">
    <source>
        <dbReference type="Proteomes" id="UP001215280"/>
    </source>
</evidence>
<dbReference type="Proteomes" id="UP001215280">
    <property type="component" value="Unassembled WGS sequence"/>
</dbReference>
<feature type="region of interest" description="Disordered" evidence="1">
    <location>
        <begin position="150"/>
        <end position="185"/>
    </location>
</feature>
<reference evidence="2" key="1">
    <citation type="submission" date="2023-03" db="EMBL/GenBank/DDBJ databases">
        <title>Massive genome expansion in bonnet fungi (Mycena s.s.) driven by repeated elements and novel gene families across ecological guilds.</title>
        <authorList>
            <consortium name="Lawrence Berkeley National Laboratory"/>
            <person name="Harder C.B."/>
            <person name="Miyauchi S."/>
            <person name="Viragh M."/>
            <person name="Kuo A."/>
            <person name="Thoen E."/>
            <person name="Andreopoulos B."/>
            <person name="Lu D."/>
            <person name="Skrede I."/>
            <person name="Drula E."/>
            <person name="Henrissat B."/>
            <person name="Morin E."/>
            <person name="Kohler A."/>
            <person name="Barry K."/>
            <person name="LaButti K."/>
            <person name="Morin E."/>
            <person name="Salamov A."/>
            <person name="Lipzen A."/>
            <person name="Mereny Z."/>
            <person name="Hegedus B."/>
            <person name="Baldrian P."/>
            <person name="Stursova M."/>
            <person name="Weitz H."/>
            <person name="Taylor A."/>
            <person name="Grigoriev I.V."/>
            <person name="Nagy L.G."/>
            <person name="Martin F."/>
            <person name="Kauserud H."/>
        </authorList>
    </citation>
    <scope>NUCLEOTIDE SEQUENCE</scope>
    <source>
        <strain evidence="2">CBHHK188m</strain>
    </source>
</reference>
<comment type="caution">
    <text evidence="2">The sequence shown here is derived from an EMBL/GenBank/DDBJ whole genome shotgun (WGS) entry which is preliminary data.</text>
</comment>